<proteinExistence type="predicted"/>
<keyword evidence="1" id="KW-0812">Transmembrane</keyword>
<feature type="transmembrane region" description="Helical" evidence="1">
    <location>
        <begin position="54"/>
        <end position="72"/>
    </location>
</feature>
<dbReference type="Proteomes" id="UP001152523">
    <property type="component" value="Unassembled WGS sequence"/>
</dbReference>
<accession>A0AAV0G1U5</accession>
<feature type="transmembrane region" description="Helical" evidence="1">
    <location>
        <begin position="79"/>
        <end position="96"/>
    </location>
</feature>
<evidence type="ECO:0000313" key="2">
    <source>
        <dbReference type="EMBL" id="CAH9141759.1"/>
    </source>
</evidence>
<name>A0AAV0G1U5_9ASTE</name>
<evidence type="ECO:0000256" key="1">
    <source>
        <dbReference type="SAM" id="Phobius"/>
    </source>
</evidence>
<evidence type="ECO:0008006" key="4">
    <source>
        <dbReference type="Google" id="ProtNLM"/>
    </source>
</evidence>
<sequence length="104" mass="11860">MGAIVEDEELEKKLHTLKIIRSTMKKRRWTTRKVPPAPVKILQIRSFSTPPPPLFSLLSFSSMAALFSFCYSATSFIRLCYVIFFFSSALFLLLGARDSTLFGF</sequence>
<keyword evidence="1" id="KW-1133">Transmembrane helix</keyword>
<dbReference type="AlphaFoldDB" id="A0AAV0G1U5"/>
<gene>
    <name evidence="2" type="ORF">CEPIT_LOCUS39380</name>
</gene>
<keyword evidence="3" id="KW-1185">Reference proteome</keyword>
<dbReference type="EMBL" id="CAMAPF010001033">
    <property type="protein sequence ID" value="CAH9141759.1"/>
    <property type="molecule type" value="Genomic_DNA"/>
</dbReference>
<reference evidence="2" key="1">
    <citation type="submission" date="2022-07" db="EMBL/GenBank/DDBJ databases">
        <authorList>
            <person name="Macas J."/>
            <person name="Novak P."/>
            <person name="Neumann P."/>
        </authorList>
    </citation>
    <scope>NUCLEOTIDE SEQUENCE</scope>
</reference>
<comment type="caution">
    <text evidence="2">The sequence shown here is derived from an EMBL/GenBank/DDBJ whole genome shotgun (WGS) entry which is preliminary data.</text>
</comment>
<organism evidence="2 3">
    <name type="scientific">Cuscuta epithymum</name>
    <dbReference type="NCBI Taxonomy" id="186058"/>
    <lineage>
        <taxon>Eukaryota</taxon>
        <taxon>Viridiplantae</taxon>
        <taxon>Streptophyta</taxon>
        <taxon>Embryophyta</taxon>
        <taxon>Tracheophyta</taxon>
        <taxon>Spermatophyta</taxon>
        <taxon>Magnoliopsida</taxon>
        <taxon>eudicotyledons</taxon>
        <taxon>Gunneridae</taxon>
        <taxon>Pentapetalae</taxon>
        <taxon>asterids</taxon>
        <taxon>lamiids</taxon>
        <taxon>Solanales</taxon>
        <taxon>Convolvulaceae</taxon>
        <taxon>Cuscuteae</taxon>
        <taxon>Cuscuta</taxon>
        <taxon>Cuscuta subgen. Cuscuta</taxon>
    </lineage>
</organism>
<keyword evidence="1" id="KW-0472">Membrane</keyword>
<evidence type="ECO:0000313" key="3">
    <source>
        <dbReference type="Proteomes" id="UP001152523"/>
    </source>
</evidence>
<protein>
    <recommendedName>
        <fullName evidence="4">Transmembrane protein</fullName>
    </recommendedName>
</protein>